<proteinExistence type="predicted"/>
<dbReference type="GO" id="GO:0046872">
    <property type="term" value="F:metal ion binding"/>
    <property type="evidence" value="ECO:0007669"/>
    <property type="project" value="InterPro"/>
</dbReference>
<evidence type="ECO:0000313" key="4">
    <source>
        <dbReference type="Proteomes" id="UP000051913"/>
    </source>
</evidence>
<dbReference type="AlphaFoldDB" id="A0A0R3M0N6"/>
<keyword evidence="4" id="KW-1185">Reference proteome</keyword>
<evidence type="ECO:0000313" key="3">
    <source>
        <dbReference type="EMBL" id="KRR13657.1"/>
    </source>
</evidence>
<evidence type="ECO:0000259" key="2">
    <source>
        <dbReference type="PROSITE" id="PS50975"/>
    </source>
</evidence>
<dbReference type="Proteomes" id="UP000051913">
    <property type="component" value="Unassembled WGS sequence"/>
</dbReference>
<name>A0A0R3M0N6_9BRAD</name>
<protein>
    <recommendedName>
        <fullName evidence="2">ATP-grasp domain-containing protein</fullName>
    </recommendedName>
</protein>
<dbReference type="PROSITE" id="PS50975">
    <property type="entry name" value="ATP_GRASP"/>
    <property type="match status" value="1"/>
</dbReference>
<dbReference type="EMBL" id="LLXX01000016">
    <property type="protein sequence ID" value="KRR13657.1"/>
    <property type="molecule type" value="Genomic_DNA"/>
</dbReference>
<dbReference type="InterPro" id="IPR011761">
    <property type="entry name" value="ATP-grasp"/>
</dbReference>
<evidence type="ECO:0000256" key="1">
    <source>
        <dbReference type="PROSITE-ProRule" id="PRU00409"/>
    </source>
</evidence>
<reference evidence="3 4" key="1">
    <citation type="submission" date="2014-03" db="EMBL/GenBank/DDBJ databases">
        <title>Bradyrhizobium valentinum sp. nov., isolated from effective nodules of Lupinus mariae-josephae, a lupine endemic of basic-lime soils in Eastern Spain.</title>
        <authorList>
            <person name="Duran D."/>
            <person name="Rey L."/>
            <person name="Navarro A."/>
            <person name="Busquets A."/>
            <person name="Imperial J."/>
            <person name="Ruiz-Argueso T."/>
        </authorList>
    </citation>
    <scope>NUCLEOTIDE SEQUENCE [LARGE SCALE GENOMIC DNA]</scope>
    <source>
        <strain evidence="3 4">LmjM3</strain>
    </source>
</reference>
<accession>A0A0R3M0N6</accession>
<dbReference type="Gene3D" id="3.30.470.20">
    <property type="entry name" value="ATP-grasp fold, B domain"/>
    <property type="match status" value="1"/>
</dbReference>
<gene>
    <name evidence="3" type="ORF">CP49_41775</name>
</gene>
<dbReference type="GO" id="GO:0005524">
    <property type="term" value="F:ATP binding"/>
    <property type="evidence" value="ECO:0007669"/>
    <property type="project" value="UniProtKB-UniRule"/>
</dbReference>
<keyword evidence="1" id="KW-0067">ATP-binding</keyword>
<sequence>MTTILDINCRNITADRPPVLLAAGPVLLRPLGMAGIPAIVASSEDDPAFASRYCGGRCILPPRNEPDALIEALLDTGDRLFRALGRRVPLMYGEDYFLELIYMHRARFEKKFLLLLSDPEVALGLLTKDRFEALARGRYLPVPRSLPWDLLSEIEDPVLAKPRSKFSWYHSPLQVQLFSEHSKAIIFENGRAAAADPRVRRFRDHLTFQEYVRGGDRQLWSFHGVADEHGKILACFVGRKLRTSPPLTGESSFIELIHDDALATFGRRMAEQVPLKGAFKMDFKTDVESGEHFLLEVNARFNLWHYLGAANGLNLMEVAYDYLVAGKRPPPLSYRTDTRWLCLPLDWRAYRQLAARRQLSLIGWLFSILFTRTVYNVFAWSDPTPLAMDFVRKFRKLLGLMKVWSRQWLSMAS</sequence>
<feature type="domain" description="ATP-grasp" evidence="2">
    <location>
        <begin position="111"/>
        <end position="324"/>
    </location>
</feature>
<comment type="caution">
    <text evidence="3">The sequence shown here is derived from an EMBL/GenBank/DDBJ whole genome shotgun (WGS) entry which is preliminary data.</text>
</comment>
<keyword evidence="1" id="KW-0547">Nucleotide-binding</keyword>
<dbReference type="SUPFAM" id="SSF56059">
    <property type="entry name" value="Glutathione synthetase ATP-binding domain-like"/>
    <property type="match status" value="1"/>
</dbReference>
<organism evidence="3 4">
    <name type="scientific">Bradyrhizobium valentinum</name>
    <dbReference type="NCBI Taxonomy" id="1518501"/>
    <lineage>
        <taxon>Bacteria</taxon>
        <taxon>Pseudomonadati</taxon>
        <taxon>Pseudomonadota</taxon>
        <taxon>Alphaproteobacteria</taxon>
        <taxon>Hyphomicrobiales</taxon>
        <taxon>Nitrobacteraceae</taxon>
        <taxon>Bradyrhizobium</taxon>
    </lineage>
</organism>